<dbReference type="InterPro" id="IPR050194">
    <property type="entry name" value="Glycosyltransferase_grp1"/>
</dbReference>
<accession>A0AAV3TAD2</accession>
<keyword evidence="3" id="KW-1185">Reference proteome</keyword>
<protein>
    <submittedName>
        <fullName evidence="2">Glycosyltransferase</fullName>
    </submittedName>
</protein>
<dbReference type="Pfam" id="PF13692">
    <property type="entry name" value="Glyco_trans_1_4"/>
    <property type="match status" value="1"/>
</dbReference>
<evidence type="ECO:0000313" key="3">
    <source>
        <dbReference type="Proteomes" id="UP001500420"/>
    </source>
</evidence>
<dbReference type="CDD" id="cd03801">
    <property type="entry name" value="GT4_PimA-like"/>
    <property type="match status" value="1"/>
</dbReference>
<evidence type="ECO:0000313" key="2">
    <source>
        <dbReference type="EMBL" id="GAA0673749.1"/>
    </source>
</evidence>
<comment type="caution">
    <text evidence="2">The sequence shown here is derived from an EMBL/GenBank/DDBJ whole genome shotgun (WGS) entry which is preliminary data.</text>
</comment>
<dbReference type="RefSeq" id="WP_343773974.1">
    <property type="nucleotide sequence ID" value="NZ_BAAADV010000004.1"/>
</dbReference>
<evidence type="ECO:0000259" key="1">
    <source>
        <dbReference type="Pfam" id="PF13439"/>
    </source>
</evidence>
<dbReference type="Pfam" id="PF13439">
    <property type="entry name" value="Glyco_transf_4"/>
    <property type="match status" value="1"/>
</dbReference>
<sequence length="323" mass="36552">MKVSHYFEFSDSVTGGIAESVRHQRKMLDREGIEYTVEPTPSADVLHLNLMGPRSVAHAARAKRRGTPVVIHTHVTAEDFGDSFRFTNALAKPLRPYLRAAYALGDRLICPSEYNQNLLRSYTDTPTTVISNGVDREKLEGFEALEDEYRERYDLSEPTVFQVGHVIKRKGLETFVETAREMPELDFAWFGPLDLSLKGRETKRLIQESPDNCTFTGFIDDIRGAFAAGDVFFFPTHEENEGIALLEAMSAGKPVVVRDIDTFEWLDDGHDCLKSEGDFRSQLDRLKTPELRHQLGENAAATSERFALSNTAEQLRDLYEEVI</sequence>
<proteinExistence type="predicted"/>
<organism evidence="2 3">
    <name type="scientific">Natronoarchaeum mannanilyticum</name>
    <dbReference type="NCBI Taxonomy" id="926360"/>
    <lineage>
        <taxon>Archaea</taxon>
        <taxon>Methanobacteriati</taxon>
        <taxon>Methanobacteriota</taxon>
        <taxon>Stenosarchaea group</taxon>
        <taxon>Halobacteria</taxon>
        <taxon>Halobacteriales</taxon>
        <taxon>Natronoarchaeaceae</taxon>
    </lineage>
</organism>
<dbReference type="PANTHER" id="PTHR45947">
    <property type="entry name" value="SULFOQUINOVOSYL TRANSFERASE SQD2"/>
    <property type="match status" value="1"/>
</dbReference>
<feature type="domain" description="Glycosyltransferase subfamily 4-like N-terminal" evidence="1">
    <location>
        <begin position="43"/>
        <end position="137"/>
    </location>
</feature>
<dbReference type="Gene3D" id="3.40.50.2000">
    <property type="entry name" value="Glycogen Phosphorylase B"/>
    <property type="match status" value="2"/>
</dbReference>
<dbReference type="Proteomes" id="UP001500420">
    <property type="component" value="Unassembled WGS sequence"/>
</dbReference>
<reference evidence="2 3" key="1">
    <citation type="journal article" date="2019" name="Int. J. Syst. Evol. Microbiol.">
        <title>The Global Catalogue of Microorganisms (GCM) 10K type strain sequencing project: providing services to taxonomists for standard genome sequencing and annotation.</title>
        <authorList>
            <consortium name="The Broad Institute Genomics Platform"/>
            <consortium name="The Broad Institute Genome Sequencing Center for Infectious Disease"/>
            <person name="Wu L."/>
            <person name="Ma J."/>
        </authorList>
    </citation>
    <scope>NUCLEOTIDE SEQUENCE [LARGE SCALE GENOMIC DNA]</scope>
    <source>
        <strain evidence="2 3">JCM 16328</strain>
    </source>
</reference>
<gene>
    <name evidence="2" type="ORF">GCM10009020_21060</name>
</gene>
<dbReference type="EMBL" id="BAAADV010000004">
    <property type="protein sequence ID" value="GAA0673749.1"/>
    <property type="molecule type" value="Genomic_DNA"/>
</dbReference>
<dbReference type="GO" id="GO:0016757">
    <property type="term" value="F:glycosyltransferase activity"/>
    <property type="evidence" value="ECO:0007669"/>
    <property type="project" value="TreeGrafter"/>
</dbReference>
<dbReference type="InterPro" id="IPR028098">
    <property type="entry name" value="Glyco_trans_4-like_N"/>
</dbReference>
<name>A0AAV3TAD2_9EURY</name>
<dbReference type="AlphaFoldDB" id="A0AAV3TAD2"/>
<dbReference type="SUPFAM" id="SSF53756">
    <property type="entry name" value="UDP-Glycosyltransferase/glycogen phosphorylase"/>
    <property type="match status" value="1"/>
</dbReference>
<dbReference type="PANTHER" id="PTHR45947:SF3">
    <property type="entry name" value="SULFOQUINOVOSYL TRANSFERASE SQD2"/>
    <property type="match status" value="1"/>
</dbReference>